<evidence type="ECO:0000313" key="1">
    <source>
        <dbReference type="EMBL" id="KAF2420137.1"/>
    </source>
</evidence>
<comment type="caution">
    <text evidence="1">The sequence shown here is derived from an EMBL/GenBank/DDBJ whole genome shotgun (WGS) entry which is preliminary data.</text>
</comment>
<organism evidence="1 2">
    <name type="scientific">Tothia fuscella</name>
    <dbReference type="NCBI Taxonomy" id="1048955"/>
    <lineage>
        <taxon>Eukaryota</taxon>
        <taxon>Fungi</taxon>
        <taxon>Dikarya</taxon>
        <taxon>Ascomycota</taxon>
        <taxon>Pezizomycotina</taxon>
        <taxon>Dothideomycetes</taxon>
        <taxon>Pleosporomycetidae</taxon>
        <taxon>Venturiales</taxon>
        <taxon>Cylindrosympodiaceae</taxon>
        <taxon>Tothia</taxon>
    </lineage>
</organism>
<evidence type="ECO:0000313" key="2">
    <source>
        <dbReference type="Proteomes" id="UP000800235"/>
    </source>
</evidence>
<gene>
    <name evidence="1" type="ORF">EJ08DRAFT_702613</name>
</gene>
<dbReference type="AlphaFoldDB" id="A0A9P4NG17"/>
<accession>A0A9P4NG17</accession>
<proteinExistence type="predicted"/>
<dbReference type="EMBL" id="MU007113">
    <property type="protein sequence ID" value="KAF2420137.1"/>
    <property type="molecule type" value="Genomic_DNA"/>
</dbReference>
<name>A0A9P4NG17_9PEZI</name>
<dbReference type="PANTHER" id="PTHR38790">
    <property type="entry name" value="2EXR DOMAIN-CONTAINING PROTEIN-RELATED"/>
    <property type="match status" value="1"/>
</dbReference>
<reference evidence="1" key="1">
    <citation type="journal article" date="2020" name="Stud. Mycol.">
        <title>101 Dothideomycetes genomes: a test case for predicting lifestyles and emergence of pathogens.</title>
        <authorList>
            <person name="Haridas S."/>
            <person name="Albert R."/>
            <person name="Binder M."/>
            <person name="Bloem J."/>
            <person name="Labutti K."/>
            <person name="Salamov A."/>
            <person name="Andreopoulos B."/>
            <person name="Baker S."/>
            <person name="Barry K."/>
            <person name="Bills G."/>
            <person name="Bluhm B."/>
            <person name="Cannon C."/>
            <person name="Castanera R."/>
            <person name="Culley D."/>
            <person name="Daum C."/>
            <person name="Ezra D."/>
            <person name="Gonzalez J."/>
            <person name="Henrissat B."/>
            <person name="Kuo A."/>
            <person name="Liang C."/>
            <person name="Lipzen A."/>
            <person name="Lutzoni F."/>
            <person name="Magnuson J."/>
            <person name="Mondo S."/>
            <person name="Nolan M."/>
            <person name="Ohm R."/>
            <person name="Pangilinan J."/>
            <person name="Park H.-J."/>
            <person name="Ramirez L."/>
            <person name="Alfaro M."/>
            <person name="Sun H."/>
            <person name="Tritt A."/>
            <person name="Yoshinaga Y."/>
            <person name="Zwiers L.-H."/>
            <person name="Turgeon B."/>
            <person name="Goodwin S."/>
            <person name="Spatafora J."/>
            <person name="Crous P."/>
            <person name="Grigoriev I."/>
        </authorList>
    </citation>
    <scope>NUCLEOTIDE SEQUENCE</scope>
    <source>
        <strain evidence="1">CBS 130266</strain>
    </source>
</reference>
<keyword evidence="2" id="KW-1185">Reference proteome</keyword>
<sequence length="298" mass="34260">MKRQKKGTTDVDTTDTAGAIDTTDVTDTADTTEADRMRMKMPIQERYPLTPLDLNRSNHTMRLKTRHNASIPFFQLPQEIRNNIYGHVFDHGEIQLIDIPRIHHDDDKHSPFDLSFVATCLQAYHETSLRIFENNTFVGYEMELGQLEWLLYPAQQKAIKSIELGATSTQFFEELVAAAAVSGFTGHGRLPRYFDASIKHLRRCGYENVEVEVGPHWKYKSVNADPWDFTVEEGIQLSEWIKLEILKPWNEIEYRSKKAEAKQAEVEALLEELVDLKAVIPTSSEGLQQHEQQVKRMG</sequence>
<dbReference type="Proteomes" id="UP000800235">
    <property type="component" value="Unassembled WGS sequence"/>
</dbReference>
<protein>
    <submittedName>
        <fullName evidence="1">Uncharacterized protein</fullName>
    </submittedName>
</protein>